<dbReference type="Pfam" id="PF04072">
    <property type="entry name" value="LCM"/>
    <property type="match status" value="1"/>
</dbReference>
<dbReference type="Gene3D" id="3.40.50.150">
    <property type="entry name" value="Vaccinia Virus protein VP39"/>
    <property type="match status" value="1"/>
</dbReference>
<reference evidence="4 5" key="1">
    <citation type="journal article" date="2014" name="Int. J. Syst. Evol. Microbiol.">
        <title>Methanobacterium paludis sp. nov. and a novel strain of Methanobacterium lacus isolated from northern peatlands.</title>
        <authorList>
            <person name="Cadillo-Quiroz H."/>
            <person name="Brauer S.L."/>
            <person name="Goodson N."/>
            <person name="Yavitt J.B."/>
            <person name="Zinder S.H."/>
        </authorList>
    </citation>
    <scope>NUCLEOTIDE SEQUENCE [LARGE SCALE GENOMIC DNA]</scope>
    <source>
        <strain evidence="5">DSM 25820 / JCM 18151 / SWAN1</strain>
    </source>
</reference>
<gene>
    <name evidence="4" type="ordered locus">MSWAN_1193</name>
</gene>
<evidence type="ECO:0000256" key="3">
    <source>
        <dbReference type="ARBA" id="ARBA00022679"/>
    </source>
</evidence>
<evidence type="ECO:0000313" key="5">
    <source>
        <dbReference type="Proteomes" id="UP000009231"/>
    </source>
</evidence>
<comment type="similarity">
    <text evidence="1">Belongs to the UPF0677 family.</text>
</comment>
<dbReference type="KEGG" id="mew:MSWAN_1193"/>
<dbReference type="InterPro" id="IPR007213">
    <property type="entry name" value="Ppm1/Ppm2/Tcmp"/>
</dbReference>
<dbReference type="SUPFAM" id="SSF53335">
    <property type="entry name" value="S-adenosyl-L-methionine-dependent methyltransferases"/>
    <property type="match status" value="1"/>
</dbReference>
<dbReference type="RefSeq" id="WP_013825711.1">
    <property type="nucleotide sequence ID" value="NC_015574.1"/>
</dbReference>
<keyword evidence="2 4" id="KW-0489">Methyltransferase</keyword>
<dbReference type="STRING" id="868131.MSWAN_1193"/>
<dbReference type="eggNOG" id="arCOG03588">
    <property type="taxonomic scope" value="Archaea"/>
</dbReference>
<dbReference type="HOGENOM" id="CLU_056160_3_1_2"/>
<dbReference type="AlphaFoldDB" id="F6D5A2"/>
<dbReference type="InterPro" id="IPR029063">
    <property type="entry name" value="SAM-dependent_MTases_sf"/>
</dbReference>
<dbReference type="PANTHER" id="PTHR43619">
    <property type="entry name" value="S-ADENOSYL-L-METHIONINE-DEPENDENT METHYLTRANSFERASE YKTD-RELATED"/>
    <property type="match status" value="1"/>
</dbReference>
<dbReference type="GO" id="GO:0032259">
    <property type="term" value="P:methylation"/>
    <property type="evidence" value="ECO:0007669"/>
    <property type="project" value="UniProtKB-KW"/>
</dbReference>
<evidence type="ECO:0000256" key="1">
    <source>
        <dbReference type="ARBA" id="ARBA00008138"/>
    </source>
</evidence>
<dbReference type="PANTHER" id="PTHR43619:SF2">
    <property type="entry name" value="S-ADENOSYL-L-METHIONINE-DEPENDENT METHYLTRANSFERASES SUPERFAMILY PROTEIN"/>
    <property type="match status" value="1"/>
</dbReference>
<dbReference type="GO" id="GO:0008168">
    <property type="term" value="F:methyltransferase activity"/>
    <property type="evidence" value="ECO:0007669"/>
    <property type="project" value="UniProtKB-KW"/>
</dbReference>
<dbReference type="NCBIfam" id="TIGR00027">
    <property type="entry name" value="mthyl_TIGR00027"/>
    <property type="match status" value="1"/>
</dbReference>
<name>F6D5A2_METPW</name>
<organism evidence="4 5">
    <name type="scientific">Methanobacterium paludis (strain DSM 25820 / JCM 18151 / SWAN1)</name>
    <dbReference type="NCBI Taxonomy" id="868131"/>
    <lineage>
        <taxon>Archaea</taxon>
        <taxon>Methanobacteriati</taxon>
        <taxon>Methanobacteriota</taxon>
        <taxon>Methanomada group</taxon>
        <taxon>Methanobacteria</taxon>
        <taxon>Methanobacteriales</taxon>
        <taxon>Methanobacteriaceae</taxon>
        <taxon>Methanobacterium</taxon>
    </lineage>
</organism>
<proteinExistence type="inferred from homology"/>
<dbReference type="GeneID" id="10668698"/>
<evidence type="ECO:0000313" key="4">
    <source>
        <dbReference type="EMBL" id="AEG18210.1"/>
    </source>
</evidence>
<keyword evidence="5" id="KW-1185">Reference proteome</keyword>
<protein>
    <submittedName>
        <fullName evidence="4">Methyltransferase</fullName>
    </submittedName>
</protein>
<accession>F6D5A2</accession>
<dbReference type="InterPro" id="IPR011610">
    <property type="entry name" value="SAM_mthyl_Trfase_ML2640-like"/>
</dbReference>
<evidence type="ECO:0000256" key="2">
    <source>
        <dbReference type="ARBA" id="ARBA00022603"/>
    </source>
</evidence>
<dbReference type="EMBL" id="CP002772">
    <property type="protein sequence ID" value="AEG18210.1"/>
    <property type="molecule type" value="Genomic_DNA"/>
</dbReference>
<keyword evidence="3" id="KW-0808">Transferase</keyword>
<sequence length="269" mass="30538">MDVKRPSSTAERTALIRAIESRKPDEERICYDPYAVHFTNQEILEFAICNPARYNAKSEPGLANSVVARSRYFDDIVKASLKEGIEQLVIIGAGYDARAYYIRGLKNINVFEVDHPNTQSLKLEKIKKIFGSIPHNVGYVPVDLEKDNLKELLVENGYEKSRKTLFLMEGLIMYLSPAIVDKIMSFIAGSGRGNGVVFDYGTSKKTVDKPKSDSGKNIWNYTKKQGELLKFRMEEPVETFLGERGFCKIKNMTSGDYKKHISMVKMKLE</sequence>
<dbReference type="Proteomes" id="UP000009231">
    <property type="component" value="Chromosome"/>
</dbReference>